<keyword evidence="2" id="KW-1185">Reference proteome</keyword>
<dbReference type="Proteomes" id="UP000693970">
    <property type="component" value="Unassembled WGS sequence"/>
</dbReference>
<dbReference type="GO" id="GO:0016791">
    <property type="term" value="F:phosphatase activity"/>
    <property type="evidence" value="ECO:0007669"/>
    <property type="project" value="TreeGrafter"/>
</dbReference>
<sequence length="397" mass="42907">MLLLCRVSSLTATRHTRLGIVGSSCIRPLTSWHDDANRKTSVNVVNHGVSHVIASASKRQYTIHSSFDDDIIDRYDAFILDQFGVLHNGQDALPGAIELVEYLATRKQKKLIILSNTSAPADKAMAKLPKFGFDPSHFTGGAVTSGEEASRYIRTTFGGSSSTTTSSVAVAAASPPKVLMLTWDASDRDNPRLTALPEMFLDQCGNIQLATSVEEADLVLFHGSEVWYKGPDQPSESLSPFIEEGSFERVDSLLRACLEGTKNLPGVCANPDFVVQTPAGDGVHYMPGMLAARYQELGGHCQMFGKPGSEHFEACIVKLGLHDKQRVCHVGDSLHHDIAGASRAGIPSVLVTSGIHKTELGTEFGALPTLEVLDELLQKECDDDVRPSHVVPAFRLG</sequence>
<reference evidence="1" key="1">
    <citation type="journal article" date="2021" name="Sci. Rep.">
        <title>Diploid genomic architecture of Nitzschia inconspicua, an elite biomass production diatom.</title>
        <authorList>
            <person name="Oliver A."/>
            <person name="Podell S."/>
            <person name="Pinowska A."/>
            <person name="Traller J.C."/>
            <person name="Smith S.R."/>
            <person name="McClure R."/>
            <person name="Beliaev A."/>
            <person name="Bohutskyi P."/>
            <person name="Hill E.A."/>
            <person name="Rabines A."/>
            <person name="Zheng H."/>
            <person name="Allen L.Z."/>
            <person name="Kuo A."/>
            <person name="Grigoriev I.V."/>
            <person name="Allen A.E."/>
            <person name="Hazlebeck D."/>
            <person name="Allen E.E."/>
        </authorList>
    </citation>
    <scope>NUCLEOTIDE SEQUENCE</scope>
    <source>
        <strain evidence="1">Hildebrandi</strain>
    </source>
</reference>
<dbReference type="OrthoDB" id="426235at2759"/>
<gene>
    <name evidence="1" type="ORF">IV203_021372</name>
</gene>
<accession>A0A9K3KGT3</accession>
<protein>
    <submittedName>
        <fullName evidence="1">HAD-like domain containing protein</fullName>
    </submittedName>
</protein>
<organism evidence="1 2">
    <name type="scientific">Nitzschia inconspicua</name>
    <dbReference type="NCBI Taxonomy" id="303405"/>
    <lineage>
        <taxon>Eukaryota</taxon>
        <taxon>Sar</taxon>
        <taxon>Stramenopiles</taxon>
        <taxon>Ochrophyta</taxon>
        <taxon>Bacillariophyta</taxon>
        <taxon>Bacillariophyceae</taxon>
        <taxon>Bacillariophycidae</taxon>
        <taxon>Bacillariales</taxon>
        <taxon>Bacillariaceae</taxon>
        <taxon>Nitzschia</taxon>
    </lineage>
</organism>
<comment type="caution">
    <text evidence="1">The sequence shown here is derived from an EMBL/GenBank/DDBJ whole genome shotgun (WGS) entry which is preliminary data.</text>
</comment>
<evidence type="ECO:0000313" key="1">
    <source>
        <dbReference type="EMBL" id="KAG7343427.1"/>
    </source>
</evidence>
<dbReference type="AlphaFoldDB" id="A0A9K3KGT3"/>
<dbReference type="Pfam" id="PF13344">
    <property type="entry name" value="Hydrolase_6"/>
    <property type="match status" value="1"/>
</dbReference>
<dbReference type="EMBL" id="JAGRRH010000024">
    <property type="protein sequence ID" value="KAG7343427.1"/>
    <property type="molecule type" value="Genomic_DNA"/>
</dbReference>
<dbReference type="PANTHER" id="PTHR19288">
    <property type="entry name" value="4-NITROPHENYLPHOSPHATASE-RELATED"/>
    <property type="match status" value="1"/>
</dbReference>
<name>A0A9K3KGT3_9STRA</name>
<proteinExistence type="predicted"/>
<dbReference type="Pfam" id="PF13242">
    <property type="entry name" value="Hydrolase_like"/>
    <property type="match status" value="1"/>
</dbReference>
<evidence type="ECO:0000313" key="2">
    <source>
        <dbReference type="Proteomes" id="UP000693970"/>
    </source>
</evidence>
<dbReference type="InterPro" id="IPR006357">
    <property type="entry name" value="HAD-SF_hydro_IIA"/>
</dbReference>
<reference evidence="1" key="2">
    <citation type="submission" date="2021-04" db="EMBL/GenBank/DDBJ databases">
        <authorList>
            <person name="Podell S."/>
        </authorList>
    </citation>
    <scope>NUCLEOTIDE SEQUENCE</scope>
    <source>
        <strain evidence="1">Hildebrandi</strain>
    </source>
</reference>
<dbReference type="PANTHER" id="PTHR19288:SF90">
    <property type="entry name" value="OS08G0542600 PROTEIN"/>
    <property type="match status" value="1"/>
</dbReference>
<dbReference type="GO" id="GO:0009507">
    <property type="term" value="C:chloroplast"/>
    <property type="evidence" value="ECO:0007669"/>
    <property type="project" value="TreeGrafter"/>
</dbReference>